<name>A0A1Y2IVZ5_TRAC3</name>
<dbReference type="AlphaFoldDB" id="A0A1Y2IVZ5"/>
<reference evidence="1 2" key="1">
    <citation type="journal article" date="2015" name="Biotechnol. Biofuels">
        <title>Enhanced degradation of softwood versus hardwood by the white-rot fungus Pycnoporus coccineus.</title>
        <authorList>
            <person name="Couturier M."/>
            <person name="Navarro D."/>
            <person name="Chevret D."/>
            <person name="Henrissat B."/>
            <person name="Piumi F."/>
            <person name="Ruiz-Duenas F.J."/>
            <person name="Martinez A.T."/>
            <person name="Grigoriev I.V."/>
            <person name="Riley R."/>
            <person name="Lipzen A."/>
            <person name="Berrin J.G."/>
            <person name="Master E.R."/>
            <person name="Rosso M.N."/>
        </authorList>
    </citation>
    <scope>NUCLEOTIDE SEQUENCE [LARGE SCALE GENOMIC DNA]</scope>
    <source>
        <strain evidence="1 2">BRFM310</strain>
    </source>
</reference>
<evidence type="ECO:0000313" key="1">
    <source>
        <dbReference type="EMBL" id="OSD04784.1"/>
    </source>
</evidence>
<organism evidence="1 2">
    <name type="scientific">Trametes coccinea (strain BRFM310)</name>
    <name type="common">Pycnoporus coccineus</name>
    <dbReference type="NCBI Taxonomy" id="1353009"/>
    <lineage>
        <taxon>Eukaryota</taxon>
        <taxon>Fungi</taxon>
        <taxon>Dikarya</taxon>
        <taxon>Basidiomycota</taxon>
        <taxon>Agaricomycotina</taxon>
        <taxon>Agaricomycetes</taxon>
        <taxon>Polyporales</taxon>
        <taxon>Polyporaceae</taxon>
        <taxon>Trametes</taxon>
    </lineage>
</organism>
<dbReference type="EMBL" id="KZ084095">
    <property type="protein sequence ID" value="OSD04784.1"/>
    <property type="molecule type" value="Genomic_DNA"/>
</dbReference>
<dbReference type="OrthoDB" id="2663142at2759"/>
<dbReference type="STRING" id="1353009.A0A1Y2IVZ5"/>
<gene>
    <name evidence="1" type="ORF">PYCCODRAFT_1475856</name>
</gene>
<dbReference type="InterPro" id="IPR032675">
    <property type="entry name" value="LRR_dom_sf"/>
</dbReference>
<sequence>MHRALLIDEILQLIFDHCAALAESEPRWTLCQLARCCKAWKDPALNRLWSRIDGPAPLLNLLSCGDNGVVCSKAPESFVTYAERVREISHHQVPELPSLDTSSMVMPRLEAVTLSFKGCLVPEAWALSSRLKRVNVHIGSSYYPRDTVRRSNAVADYLERLRTCAPELQSLQLRGHMTASLRSAVAALTQLTSLTIYANRFLTPETLAAIATFPRLRSLGVHASSIQDGAFADALARTSSPCFPALEELEIRASGSLLMVLLENLPAGSLTKLRVELDRSSRGPGYLKGAFEVLAQKASQSLIELVIEDSTEYEDLDSSLKTQVSAEWYPLSLLKPLAALKELRRFELVPTIPPALRDTDLGELGKWWPSLQHLNLGTFDPDCFPLDWQVQMTPAVLGAVAKYMPGLTSLALPILAVDLLDFSGCRGDSRIHHQTLRSLALGDVPDPAACAAALVEAVRDIFPSLTILDCPAVEVTERFAALVD</sequence>
<proteinExistence type="predicted"/>
<protein>
    <recommendedName>
        <fullName evidence="3">F-box domain-containing protein</fullName>
    </recommendedName>
</protein>
<accession>A0A1Y2IVZ5</accession>
<dbReference type="Gene3D" id="3.80.10.10">
    <property type="entry name" value="Ribonuclease Inhibitor"/>
    <property type="match status" value="1"/>
</dbReference>
<evidence type="ECO:0000313" key="2">
    <source>
        <dbReference type="Proteomes" id="UP000193067"/>
    </source>
</evidence>
<dbReference type="Proteomes" id="UP000193067">
    <property type="component" value="Unassembled WGS sequence"/>
</dbReference>
<keyword evidence="2" id="KW-1185">Reference proteome</keyword>
<dbReference type="SUPFAM" id="SSF52047">
    <property type="entry name" value="RNI-like"/>
    <property type="match status" value="1"/>
</dbReference>
<evidence type="ECO:0008006" key="3">
    <source>
        <dbReference type="Google" id="ProtNLM"/>
    </source>
</evidence>